<keyword evidence="2" id="KW-1185">Reference proteome</keyword>
<protein>
    <submittedName>
        <fullName evidence="1">DUF3575 domain-containing protein</fullName>
    </submittedName>
</protein>
<dbReference type="EMBL" id="JAABOP010000001">
    <property type="protein sequence ID" value="NER10209.1"/>
    <property type="molecule type" value="Genomic_DNA"/>
</dbReference>
<proteinExistence type="predicted"/>
<name>A0A6P0UE90_9FLAO</name>
<evidence type="ECO:0000313" key="1">
    <source>
        <dbReference type="EMBL" id="NER10209.1"/>
    </source>
</evidence>
<dbReference type="Proteomes" id="UP000468443">
    <property type="component" value="Unassembled WGS sequence"/>
</dbReference>
<evidence type="ECO:0000313" key="2">
    <source>
        <dbReference type="Proteomes" id="UP000468443"/>
    </source>
</evidence>
<dbReference type="AlphaFoldDB" id="A0A6P0UE90"/>
<gene>
    <name evidence="1" type="ORF">GWK09_06755</name>
</gene>
<reference evidence="1 2" key="1">
    <citation type="submission" date="2020-01" db="EMBL/GenBank/DDBJ databases">
        <title>Muriicola jejuensis KCTC 22299.</title>
        <authorList>
            <person name="Wang G."/>
        </authorList>
    </citation>
    <scope>NUCLEOTIDE SEQUENCE [LARGE SCALE GENOMIC DNA]</scope>
    <source>
        <strain evidence="1 2">KCTC 22299</strain>
    </source>
</reference>
<accession>A0A6P0UE90</accession>
<comment type="caution">
    <text evidence="1">The sequence shown here is derived from an EMBL/GenBank/DDBJ whole genome shotgun (WGS) entry which is preliminary data.</text>
</comment>
<organism evidence="1 2">
    <name type="scientific">Muriicola jejuensis</name>
    <dbReference type="NCBI Taxonomy" id="504488"/>
    <lineage>
        <taxon>Bacteria</taxon>
        <taxon>Pseudomonadati</taxon>
        <taxon>Bacteroidota</taxon>
        <taxon>Flavobacteriia</taxon>
        <taxon>Flavobacteriales</taxon>
        <taxon>Flavobacteriaceae</taxon>
        <taxon>Muriicola</taxon>
    </lineage>
</organism>
<sequence length="164" mass="18683">MEEPNPGIQQNELKLNVFNLIAFKFADLTYERLINEETSFGFGLLLRIGEYDEDIGYDRSFSFTPFYRKYFSRSYASGFFVEGFAMLNSGNEDVFTYFDEQTGNLIRSDEQYTDFALGVSIGAKFISKRGFLAEVYGGIGRNFLDSDFAPEVVPRGGISLGFRF</sequence>